<feature type="transmembrane region" description="Helical" evidence="1">
    <location>
        <begin position="7"/>
        <end position="25"/>
    </location>
</feature>
<sequence>MIRPGNLFDFIGALLFTLLGVVVSIEAYRLQSYASSPYVGDHTLPSILGGVFLVMGVVLLLQSFRLQAATSAKSSIPAELRMRIILCLSVLFLYIWLLGMAGYIVATWLISVALFRLIGWYRWTTSMLYAAILTVSQYLIFVYWLQIAFS</sequence>
<accession>A0A3M8C2F9</accession>
<comment type="caution">
    <text evidence="3">The sequence shown here is derived from an EMBL/GenBank/DDBJ whole genome shotgun (WGS) entry which is preliminary data.</text>
</comment>
<reference evidence="3 4" key="1">
    <citation type="submission" date="2018-10" db="EMBL/GenBank/DDBJ databases">
        <title>Phylogenomics of Brevibacillus.</title>
        <authorList>
            <person name="Dunlap C."/>
        </authorList>
    </citation>
    <scope>NUCLEOTIDE SEQUENCE [LARGE SCALE GENOMIC DNA]</scope>
    <source>
        <strain evidence="3 4">JCM 12215</strain>
    </source>
</reference>
<evidence type="ECO:0000313" key="4">
    <source>
        <dbReference type="Proteomes" id="UP000282028"/>
    </source>
</evidence>
<keyword evidence="1" id="KW-0812">Transmembrane</keyword>
<dbReference type="InterPro" id="IPR009936">
    <property type="entry name" value="DUF1468"/>
</dbReference>
<dbReference type="Proteomes" id="UP000282028">
    <property type="component" value="Unassembled WGS sequence"/>
</dbReference>
<dbReference type="OrthoDB" id="1807861at2"/>
<gene>
    <name evidence="3" type="ORF">EDM52_18040</name>
</gene>
<keyword evidence="1" id="KW-0472">Membrane</keyword>
<evidence type="ECO:0000313" key="3">
    <source>
        <dbReference type="EMBL" id="RNB69878.1"/>
    </source>
</evidence>
<proteinExistence type="predicted"/>
<dbReference type="AlphaFoldDB" id="A0A3M8C2F9"/>
<protein>
    <submittedName>
        <fullName evidence="3">Tripartite tricarboxylate transporter TctB family protein</fullName>
    </submittedName>
</protein>
<feature type="domain" description="DUF1468" evidence="2">
    <location>
        <begin position="11"/>
        <end position="148"/>
    </location>
</feature>
<keyword evidence="1" id="KW-1133">Transmembrane helix</keyword>
<evidence type="ECO:0000256" key="1">
    <source>
        <dbReference type="SAM" id="Phobius"/>
    </source>
</evidence>
<feature type="transmembrane region" description="Helical" evidence="1">
    <location>
        <begin position="45"/>
        <end position="64"/>
    </location>
</feature>
<organism evidence="3 4">
    <name type="scientific">Brevibacillus invocatus</name>
    <dbReference type="NCBI Taxonomy" id="173959"/>
    <lineage>
        <taxon>Bacteria</taxon>
        <taxon>Bacillati</taxon>
        <taxon>Bacillota</taxon>
        <taxon>Bacilli</taxon>
        <taxon>Bacillales</taxon>
        <taxon>Paenibacillaceae</taxon>
        <taxon>Brevibacillus</taxon>
    </lineage>
</organism>
<dbReference type="Pfam" id="PF07331">
    <property type="entry name" value="TctB"/>
    <property type="match status" value="1"/>
</dbReference>
<name>A0A3M8C2F9_9BACL</name>
<dbReference type="RefSeq" id="WP_122910349.1">
    <property type="nucleotide sequence ID" value="NZ_CBCSBE010000013.1"/>
</dbReference>
<dbReference type="EMBL" id="RHHR01000036">
    <property type="protein sequence ID" value="RNB69878.1"/>
    <property type="molecule type" value="Genomic_DNA"/>
</dbReference>
<feature type="transmembrane region" description="Helical" evidence="1">
    <location>
        <begin position="85"/>
        <end position="115"/>
    </location>
</feature>
<feature type="transmembrane region" description="Helical" evidence="1">
    <location>
        <begin position="127"/>
        <end position="145"/>
    </location>
</feature>
<evidence type="ECO:0000259" key="2">
    <source>
        <dbReference type="Pfam" id="PF07331"/>
    </source>
</evidence>
<keyword evidence="4" id="KW-1185">Reference proteome</keyword>